<dbReference type="InterPro" id="IPR005794">
    <property type="entry name" value="Fmt"/>
</dbReference>
<evidence type="ECO:0000256" key="3">
    <source>
        <dbReference type="ARBA" id="ARBA00012261"/>
    </source>
</evidence>
<evidence type="ECO:0000256" key="5">
    <source>
        <dbReference type="ARBA" id="ARBA00022679"/>
    </source>
</evidence>
<name>A0ABV2KR86_9BACI</name>
<dbReference type="HAMAP" id="MF_00182">
    <property type="entry name" value="Formyl_trans"/>
    <property type="match status" value="1"/>
</dbReference>
<accession>A0ABV2KR86</accession>
<evidence type="ECO:0000256" key="1">
    <source>
        <dbReference type="ARBA" id="ARBA00002606"/>
    </source>
</evidence>
<dbReference type="RefSeq" id="WP_354218477.1">
    <property type="nucleotide sequence ID" value="NZ_JBEPMX010000001.1"/>
</dbReference>
<dbReference type="Gene3D" id="3.10.25.10">
    <property type="entry name" value="Formyl transferase, C-terminal domain"/>
    <property type="match status" value="1"/>
</dbReference>
<dbReference type="SUPFAM" id="SSF53328">
    <property type="entry name" value="Formyltransferase"/>
    <property type="match status" value="1"/>
</dbReference>
<dbReference type="Pfam" id="PF00551">
    <property type="entry name" value="Formyl_trans_N"/>
    <property type="match status" value="1"/>
</dbReference>
<evidence type="ECO:0000256" key="7">
    <source>
        <dbReference type="ARBA" id="ARBA00048558"/>
    </source>
</evidence>
<reference evidence="11 12" key="1">
    <citation type="submission" date="2024-06" db="EMBL/GenBank/DDBJ databases">
        <title>Genomic Encyclopedia of Type Strains, Phase IV (KMG-IV): sequencing the most valuable type-strain genomes for metagenomic binning, comparative biology and taxonomic classification.</title>
        <authorList>
            <person name="Goeker M."/>
        </authorList>
    </citation>
    <scope>NUCLEOTIDE SEQUENCE [LARGE SCALE GENOMIC DNA]</scope>
    <source>
        <strain evidence="11 12">DSM 23520</strain>
    </source>
</reference>
<feature type="domain" description="Formyl transferase N-terminal" evidence="9">
    <location>
        <begin position="3"/>
        <end position="179"/>
    </location>
</feature>
<dbReference type="InterPro" id="IPR001555">
    <property type="entry name" value="GART_AS"/>
</dbReference>
<comment type="function">
    <text evidence="1 8">Attaches a formyl group to the free amino group of methionyl-tRNA(fMet). The formyl group appears to play a dual role in the initiator identity of N-formylmethionyl-tRNA by promoting its recognition by IF2 and preventing the misappropriation of this tRNA by the elongation apparatus.</text>
</comment>
<evidence type="ECO:0000259" key="10">
    <source>
        <dbReference type="Pfam" id="PF02911"/>
    </source>
</evidence>
<dbReference type="InterPro" id="IPR002376">
    <property type="entry name" value="Formyl_transf_N"/>
</dbReference>
<evidence type="ECO:0000256" key="8">
    <source>
        <dbReference type="HAMAP-Rule" id="MF_00182"/>
    </source>
</evidence>
<evidence type="ECO:0000256" key="2">
    <source>
        <dbReference type="ARBA" id="ARBA00010699"/>
    </source>
</evidence>
<dbReference type="CDD" id="cd08646">
    <property type="entry name" value="FMT_core_Met-tRNA-FMT_N"/>
    <property type="match status" value="1"/>
</dbReference>
<dbReference type="InterPro" id="IPR005793">
    <property type="entry name" value="Formyl_trans_C"/>
</dbReference>
<keyword evidence="6 8" id="KW-0648">Protein biosynthesis</keyword>
<keyword evidence="12" id="KW-1185">Reference proteome</keyword>
<dbReference type="GO" id="GO:0004479">
    <property type="term" value="F:methionyl-tRNA formyltransferase activity"/>
    <property type="evidence" value="ECO:0007669"/>
    <property type="project" value="UniProtKB-EC"/>
</dbReference>
<dbReference type="Pfam" id="PF02911">
    <property type="entry name" value="Formyl_trans_C"/>
    <property type="match status" value="1"/>
</dbReference>
<evidence type="ECO:0000256" key="6">
    <source>
        <dbReference type="ARBA" id="ARBA00022917"/>
    </source>
</evidence>
<protein>
    <recommendedName>
        <fullName evidence="4 8">Methionyl-tRNA formyltransferase</fullName>
        <ecNumber evidence="3 8">2.1.2.9</ecNumber>
    </recommendedName>
</protein>
<evidence type="ECO:0000259" key="9">
    <source>
        <dbReference type="Pfam" id="PF00551"/>
    </source>
</evidence>
<dbReference type="PROSITE" id="PS00373">
    <property type="entry name" value="GART"/>
    <property type="match status" value="1"/>
</dbReference>
<gene>
    <name evidence="8" type="primary">fmt</name>
    <name evidence="11" type="ORF">ABID56_000164</name>
</gene>
<feature type="binding site" evidence="8">
    <location>
        <begin position="109"/>
        <end position="112"/>
    </location>
    <ligand>
        <name>(6S)-5,6,7,8-tetrahydrofolate</name>
        <dbReference type="ChEBI" id="CHEBI:57453"/>
    </ligand>
</feature>
<dbReference type="Gene3D" id="3.40.50.170">
    <property type="entry name" value="Formyl transferase, N-terminal domain"/>
    <property type="match status" value="1"/>
</dbReference>
<dbReference type="NCBIfam" id="TIGR00460">
    <property type="entry name" value="fmt"/>
    <property type="match status" value="1"/>
</dbReference>
<comment type="caution">
    <text evidence="11">The sequence shown here is derived from an EMBL/GenBank/DDBJ whole genome shotgun (WGS) entry which is preliminary data.</text>
</comment>
<dbReference type="InterPro" id="IPR037022">
    <property type="entry name" value="Formyl_trans_C_sf"/>
</dbReference>
<dbReference type="EC" id="2.1.2.9" evidence="3 8"/>
<dbReference type="InterPro" id="IPR044135">
    <property type="entry name" value="Met-tRNA-FMT_C"/>
</dbReference>
<dbReference type="InterPro" id="IPR041711">
    <property type="entry name" value="Met-tRNA-FMT_N"/>
</dbReference>
<evidence type="ECO:0000256" key="4">
    <source>
        <dbReference type="ARBA" id="ARBA00016014"/>
    </source>
</evidence>
<comment type="similarity">
    <text evidence="2 8">Belongs to the Fmt family.</text>
</comment>
<dbReference type="PANTHER" id="PTHR11138:SF5">
    <property type="entry name" value="METHIONYL-TRNA FORMYLTRANSFERASE, MITOCHONDRIAL"/>
    <property type="match status" value="1"/>
</dbReference>
<dbReference type="EMBL" id="JBEPMX010000001">
    <property type="protein sequence ID" value="MET3682085.1"/>
    <property type="molecule type" value="Genomic_DNA"/>
</dbReference>
<feature type="domain" description="Formyl transferase C-terminal" evidence="10">
    <location>
        <begin position="204"/>
        <end position="302"/>
    </location>
</feature>
<dbReference type="CDD" id="cd08704">
    <property type="entry name" value="Met_tRNA_FMT_C"/>
    <property type="match status" value="1"/>
</dbReference>
<dbReference type="SUPFAM" id="SSF50486">
    <property type="entry name" value="FMT C-terminal domain-like"/>
    <property type="match status" value="1"/>
</dbReference>
<keyword evidence="5 8" id="KW-0808">Transferase</keyword>
<dbReference type="Proteomes" id="UP001549167">
    <property type="component" value="Unassembled WGS sequence"/>
</dbReference>
<dbReference type="PANTHER" id="PTHR11138">
    <property type="entry name" value="METHIONYL-TRNA FORMYLTRANSFERASE"/>
    <property type="match status" value="1"/>
</dbReference>
<evidence type="ECO:0000313" key="11">
    <source>
        <dbReference type="EMBL" id="MET3682085.1"/>
    </source>
</evidence>
<dbReference type="InterPro" id="IPR011034">
    <property type="entry name" value="Formyl_transferase-like_C_sf"/>
</dbReference>
<evidence type="ECO:0000313" key="12">
    <source>
        <dbReference type="Proteomes" id="UP001549167"/>
    </source>
</evidence>
<proteinExistence type="inferred from homology"/>
<organism evidence="11 12">
    <name type="scientific">Alkalibacillus flavidus</name>
    <dbReference type="NCBI Taxonomy" id="546021"/>
    <lineage>
        <taxon>Bacteria</taxon>
        <taxon>Bacillati</taxon>
        <taxon>Bacillota</taxon>
        <taxon>Bacilli</taxon>
        <taxon>Bacillales</taxon>
        <taxon>Bacillaceae</taxon>
        <taxon>Alkalibacillus</taxon>
    </lineage>
</organism>
<dbReference type="InterPro" id="IPR036477">
    <property type="entry name" value="Formyl_transf_N_sf"/>
</dbReference>
<sequence>MTKRIVFMGTPDFSVPALEQLIASDYDVVAVVTQPDRPKGRKKHLTPSPVKECATTYDIPVLQPEKIKHDYETILEYEPDLIVTAAYGQILPEPLLNAPEYGCINVHASLLPKWRGGAPIHYSILNGDSETGITIMYMVKALDAGAMLAQERVTIHEEDTVGDLHDRLSDVGRDLLLKTIPRLFAGDIEPEEQQHEKATFAPNITRDIERIDWSEPQETVYNQVRGLNPWPVAFTTYHGETVKVWAAEKVNQSTELAPGTIVQVDVNQGIDIATGDQKVIRLTQIQPAGKKRMNTIDFLRGSADFFQVGDQLG</sequence>
<comment type="catalytic activity">
    <reaction evidence="7 8">
        <text>L-methionyl-tRNA(fMet) + (6R)-10-formyltetrahydrofolate = N-formyl-L-methionyl-tRNA(fMet) + (6S)-5,6,7,8-tetrahydrofolate + H(+)</text>
        <dbReference type="Rhea" id="RHEA:24380"/>
        <dbReference type="Rhea" id="RHEA-COMP:9952"/>
        <dbReference type="Rhea" id="RHEA-COMP:9953"/>
        <dbReference type="ChEBI" id="CHEBI:15378"/>
        <dbReference type="ChEBI" id="CHEBI:57453"/>
        <dbReference type="ChEBI" id="CHEBI:78530"/>
        <dbReference type="ChEBI" id="CHEBI:78844"/>
        <dbReference type="ChEBI" id="CHEBI:195366"/>
        <dbReference type="EC" id="2.1.2.9"/>
    </reaction>
</comment>